<dbReference type="EMBL" id="CM016553">
    <property type="protein sequence ID" value="TKW36444.1"/>
    <property type="molecule type" value="Genomic_DNA"/>
</dbReference>
<keyword evidence="3" id="KW-1185">Reference proteome</keyword>
<evidence type="ECO:0000313" key="2">
    <source>
        <dbReference type="EMBL" id="TKW36444.1"/>
    </source>
</evidence>
<name>A0A4U6W4C6_SETVI</name>
<proteinExistence type="predicted"/>
<reference evidence="2" key="1">
    <citation type="submission" date="2019-03" db="EMBL/GenBank/DDBJ databases">
        <title>WGS assembly of Setaria viridis.</title>
        <authorList>
            <person name="Huang P."/>
            <person name="Jenkins J."/>
            <person name="Grimwood J."/>
            <person name="Barry K."/>
            <person name="Healey A."/>
            <person name="Mamidi S."/>
            <person name="Sreedasyam A."/>
            <person name="Shu S."/>
            <person name="Feldman M."/>
            <person name="Wu J."/>
            <person name="Yu Y."/>
            <person name="Chen C."/>
            <person name="Johnson J."/>
            <person name="Rokhsar D."/>
            <person name="Baxter I."/>
            <person name="Schmutz J."/>
            <person name="Brutnell T."/>
            <person name="Kellogg E."/>
        </authorList>
    </citation>
    <scope>NUCLEOTIDE SEQUENCE [LARGE SCALE GENOMIC DNA]</scope>
</reference>
<keyword evidence="1" id="KW-1133">Transmembrane helix</keyword>
<dbReference type="Gramene" id="TKW36444">
    <property type="protein sequence ID" value="TKW36444"/>
    <property type="gene ID" value="SEVIR_2G440566v2"/>
</dbReference>
<dbReference type="Proteomes" id="UP000298652">
    <property type="component" value="Chromosome 2"/>
</dbReference>
<evidence type="ECO:0000313" key="3">
    <source>
        <dbReference type="Proteomes" id="UP000298652"/>
    </source>
</evidence>
<gene>
    <name evidence="2" type="ORF">SEVIR_2G440566v2</name>
</gene>
<organism evidence="2 3">
    <name type="scientific">Setaria viridis</name>
    <name type="common">Green bristlegrass</name>
    <name type="synonym">Setaria italica subsp. viridis</name>
    <dbReference type="NCBI Taxonomy" id="4556"/>
    <lineage>
        <taxon>Eukaryota</taxon>
        <taxon>Viridiplantae</taxon>
        <taxon>Streptophyta</taxon>
        <taxon>Embryophyta</taxon>
        <taxon>Tracheophyta</taxon>
        <taxon>Spermatophyta</taxon>
        <taxon>Magnoliopsida</taxon>
        <taxon>Liliopsida</taxon>
        <taxon>Poales</taxon>
        <taxon>Poaceae</taxon>
        <taxon>PACMAD clade</taxon>
        <taxon>Panicoideae</taxon>
        <taxon>Panicodae</taxon>
        <taxon>Paniceae</taxon>
        <taxon>Cenchrinae</taxon>
        <taxon>Setaria</taxon>
    </lineage>
</organism>
<accession>A0A4U6W4C6</accession>
<sequence length="44" mass="5195">MPSMLYLWPLRMMLIILLKFMCLYVTTVTYHAGGEIWMVLLAVM</sequence>
<feature type="transmembrane region" description="Helical" evidence="1">
    <location>
        <begin position="12"/>
        <end position="32"/>
    </location>
</feature>
<protein>
    <submittedName>
        <fullName evidence="2">Uncharacterized protein</fullName>
    </submittedName>
</protein>
<keyword evidence="1" id="KW-0472">Membrane</keyword>
<evidence type="ECO:0000256" key="1">
    <source>
        <dbReference type="SAM" id="Phobius"/>
    </source>
</evidence>
<keyword evidence="1" id="KW-0812">Transmembrane</keyword>
<dbReference type="AlphaFoldDB" id="A0A4U6W4C6"/>